<dbReference type="InParanoid" id="A0A194XPJ7"/>
<evidence type="ECO:0000313" key="3">
    <source>
        <dbReference type="Proteomes" id="UP000070700"/>
    </source>
</evidence>
<reference evidence="2 3" key="1">
    <citation type="submission" date="2015-10" db="EMBL/GenBank/DDBJ databases">
        <title>Full genome of DAOMC 229536 Phialocephala scopiformis, a fungal endophyte of spruce producing the potent anti-insectan compound rugulosin.</title>
        <authorList>
            <consortium name="DOE Joint Genome Institute"/>
            <person name="Walker A.K."/>
            <person name="Frasz S.L."/>
            <person name="Seifert K.A."/>
            <person name="Miller J.D."/>
            <person name="Mondo S.J."/>
            <person name="Labutti K."/>
            <person name="Lipzen A."/>
            <person name="Dockter R."/>
            <person name="Kennedy M."/>
            <person name="Grigoriev I.V."/>
            <person name="Spatafora J.W."/>
        </authorList>
    </citation>
    <scope>NUCLEOTIDE SEQUENCE [LARGE SCALE GENOMIC DNA]</scope>
    <source>
        <strain evidence="2 3">CBS 120377</strain>
    </source>
</reference>
<proteinExistence type="predicted"/>
<protein>
    <submittedName>
        <fullName evidence="2">Uncharacterized protein</fullName>
    </submittedName>
</protein>
<dbReference type="GeneID" id="28824024"/>
<dbReference type="RefSeq" id="XP_018076468.1">
    <property type="nucleotide sequence ID" value="XM_018214298.1"/>
</dbReference>
<feature type="compositionally biased region" description="Polar residues" evidence="1">
    <location>
        <begin position="72"/>
        <end position="83"/>
    </location>
</feature>
<evidence type="ECO:0000256" key="1">
    <source>
        <dbReference type="SAM" id="MobiDB-lite"/>
    </source>
</evidence>
<dbReference type="KEGG" id="psco:LY89DRAFT_681438"/>
<evidence type="ECO:0000313" key="2">
    <source>
        <dbReference type="EMBL" id="KUJ22113.1"/>
    </source>
</evidence>
<accession>A0A194XPJ7</accession>
<organism evidence="2 3">
    <name type="scientific">Mollisia scopiformis</name>
    <name type="common">Conifer needle endophyte fungus</name>
    <name type="synonym">Phialocephala scopiformis</name>
    <dbReference type="NCBI Taxonomy" id="149040"/>
    <lineage>
        <taxon>Eukaryota</taxon>
        <taxon>Fungi</taxon>
        <taxon>Dikarya</taxon>
        <taxon>Ascomycota</taxon>
        <taxon>Pezizomycotina</taxon>
        <taxon>Leotiomycetes</taxon>
        <taxon>Helotiales</taxon>
        <taxon>Mollisiaceae</taxon>
        <taxon>Mollisia</taxon>
    </lineage>
</organism>
<feature type="region of interest" description="Disordered" evidence="1">
    <location>
        <begin position="1"/>
        <end position="22"/>
    </location>
</feature>
<feature type="compositionally biased region" description="Polar residues" evidence="1">
    <location>
        <begin position="1"/>
        <end position="10"/>
    </location>
</feature>
<dbReference type="Proteomes" id="UP000070700">
    <property type="component" value="Unassembled WGS sequence"/>
</dbReference>
<gene>
    <name evidence="2" type="ORF">LY89DRAFT_681438</name>
</gene>
<dbReference type="EMBL" id="KQ947407">
    <property type="protein sequence ID" value="KUJ22113.1"/>
    <property type="molecule type" value="Genomic_DNA"/>
</dbReference>
<sequence>MLQQEFSDSPNEAVGEEGEKRKWVSDIRGQVEAILYHLEVAGRREERHRKREERDDMLDEQRNRVDDWLESITVSGADPNSSG</sequence>
<keyword evidence="3" id="KW-1185">Reference proteome</keyword>
<name>A0A194XPJ7_MOLSC</name>
<dbReference type="AlphaFoldDB" id="A0A194XPJ7"/>
<feature type="region of interest" description="Disordered" evidence="1">
    <location>
        <begin position="44"/>
        <end position="83"/>
    </location>
</feature>